<dbReference type="Proteomes" id="UP001054945">
    <property type="component" value="Unassembled WGS sequence"/>
</dbReference>
<sequence length="86" mass="9722">MEEKQGTFLSPALYPENNNFPPSLKQQRIWRHSFCIKGAPEKRSGRGPILRNFFFFSSFPAPFGIQTVGSTPSVKAGTRRVNPLPR</sequence>
<proteinExistence type="predicted"/>
<dbReference type="AlphaFoldDB" id="A0AAV4MWI2"/>
<dbReference type="EMBL" id="BPLR01020284">
    <property type="protein sequence ID" value="GIX76831.1"/>
    <property type="molecule type" value="Genomic_DNA"/>
</dbReference>
<gene>
    <name evidence="1" type="ORF">CEXT_318301</name>
</gene>
<name>A0AAV4MWI2_CAEEX</name>
<organism evidence="1 2">
    <name type="scientific">Caerostris extrusa</name>
    <name type="common">Bark spider</name>
    <name type="synonym">Caerostris bankana</name>
    <dbReference type="NCBI Taxonomy" id="172846"/>
    <lineage>
        <taxon>Eukaryota</taxon>
        <taxon>Metazoa</taxon>
        <taxon>Ecdysozoa</taxon>
        <taxon>Arthropoda</taxon>
        <taxon>Chelicerata</taxon>
        <taxon>Arachnida</taxon>
        <taxon>Araneae</taxon>
        <taxon>Araneomorphae</taxon>
        <taxon>Entelegynae</taxon>
        <taxon>Araneoidea</taxon>
        <taxon>Araneidae</taxon>
        <taxon>Caerostris</taxon>
    </lineage>
</organism>
<evidence type="ECO:0000313" key="1">
    <source>
        <dbReference type="EMBL" id="GIX76831.1"/>
    </source>
</evidence>
<keyword evidence="2" id="KW-1185">Reference proteome</keyword>
<protein>
    <submittedName>
        <fullName evidence="1">Uncharacterized protein</fullName>
    </submittedName>
</protein>
<evidence type="ECO:0000313" key="2">
    <source>
        <dbReference type="Proteomes" id="UP001054945"/>
    </source>
</evidence>
<accession>A0AAV4MWI2</accession>
<reference evidence="1 2" key="1">
    <citation type="submission" date="2021-06" db="EMBL/GenBank/DDBJ databases">
        <title>Caerostris extrusa draft genome.</title>
        <authorList>
            <person name="Kono N."/>
            <person name="Arakawa K."/>
        </authorList>
    </citation>
    <scope>NUCLEOTIDE SEQUENCE [LARGE SCALE GENOMIC DNA]</scope>
</reference>
<comment type="caution">
    <text evidence="1">The sequence shown here is derived from an EMBL/GenBank/DDBJ whole genome shotgun (WGS) entry which is preliminary data.</text>
</comment>